<evidence type="ECO:0000259" key="1">
    <source>
        <dbReference type="Pfam" id="PF17111"/>
    </source>
</evidence>
<dbReference type="Proteomes" id="UP001216150">
    <property type="component" value="Unassembled WGS sequence"/>
</dbReference>
<dbReference type="Pfam" id="PF17111">
    <property type="entry name" value="PigL_N"/>
    <property type="match status" value="1"/>
</dbReference>
<dbReference type="AlphaFoldDB" id="A0AAD6GN86"/>
<organism evidence="2 3">
    <name type="scientific">Penicillium hetheringtonii</name>
    <dbReference type="NCBI Taxonomy" id="911720"/>
    <lineage>
        <taxon>Eukaryota</taxon>
        <taxon>Fungi</taxon>
        <taxon>Dikarya</taxon>
        <taxon>Ascomycota</taxon>
        <taxon>Pezizomycotina</taxon>
        <taxon>Eurotiomycetes</taxon>
        <taxon>Eurotiomycetidae</taxon>
        <taxon>Eurotiales</taxon>
        <taxon>Aspergillaceae</taxon>
        <taxon>Penicillium</taxon>
    </lineage>
</organism>
<gene>
    <name evidence="2" type="ORF">N7450_011713</name>
</gene>
<evidence type="ECO:0000313" key="3">
    <source>
        <dbReference type="Proteomes" id="UP001216150"/>
    </source>
</evidence>
<evidence type="ECO:0000313" key="2">
    <source>
        <dbReference type="EMBL" id="KAJ5569227.1"/>
    </source>
</evidence>
<sequence length="364" mass="41004">MADPLSITASVLAVITAAIKSTKSLNGAVSRYRGRDKTLGRLQDELQDLAKILESLERAVGDEMTMLELLQNPIDRCSKVCQEFEESMETFWRKSKTGIRDWTKMEFMRGDINDFIERISGYKSTISVGLGTVNMYANMSFSREPADAVLRHAAKISKEVLKQYNEMIQDTAYNLELHLQRIDEKMEIFKINCTGSSEFTGDLNDEREVTKQCLRVCEDARHVIESIGTREGSLLQSRSQNDAEDDEGKRFQAQVLTCQALDENRDSFSLLISQLRSRLETLIMNNDPSDEKERARLQEDINSSKQCLEVCKVANEVSSQKIYRIGEVIADGESDQVVVTTLADLFDIKRAVSQGNSAQLVGGQ</sequence>
<accession>A0AAD6GN86</accession>
<feature type="domain" description="Azaphilone pigments biosynthesis cluster protein L N-terminal" evidence="1">
    <location>
        <begin position="2"/>
        <end position="218"/>
    </location>
</feature>
<comment type="caution">
    <text evidence="2">The sequence shown here is derived from an EMBL/GenBank/DDBJ whole genome shotgun (WGS) entry which is preliminary data.</text>
</comment>
<keyword evidence="3" id="KW-1185">Reference proteome</keyword>
<name>A0AAD6GN86_9EURO</name>
<dbReference type="InterPro" id="IPR031348">
    <property type="entry name" value="PigL_N"/>
</dbReference>
<proteinExistence type="predicted"/>
<protein>
    <recommendedName>
        <fullName evidence="1">Azaphilone pigments biosynthesis cluster protein L N-terminal domain-containing protein</fullName>
    </recommendedName>
</protein>
<reference evidence="2 3" key="1">
    <citation type="journal article" date="2023" name="IMA Fungus">
        <title>Comparative genomic study of the Penicillium genus elucidates a diverse pangenome and 15 lateral gene transfer events.</title>
        <authorList>
            <person name="Petersen C."/>
            <person name="Sorensen T."/>
            <person name="Nielsen M.R."/>
            <person name="Sondergaard T.E."/>
            <person name="Sorensen J.L."/>
            <person name="Fitzpatrick D.A."/>
            <person name="Frisvad J.C."/>
            <person name="Nielsen K.L."/>
        </authorList>
    </citation>
    <scope>NUCLEOTIDE SEQUENCE [LARGE SCALE GENOMIC DNA]</scope>
    <source>
        <strain evidence="2 3">IBT 29057</strain>
    </source>
</reference>
<dbReference type="EMBL" id="JAQJAC010000010">
    <property type="protein sequence ID" value="KAJ5569227.1"/>
    <property type="molecule type" value="Genomic_DNA"/>
</dbReference>